<accession>A0A8X8AZU3</accession>
<feature type="region of interest" description="Disordered" evidence="1">
    <location>
        <begin position="209"/>
        <end position="271"/>
    </location>
</feature>
<comment type="caution">
    <text evidence="2">The sequence shown here is derived from an EMBL/GenBank/DDBJ whole genome shotgun (WGS) entry which is preliminary data.</text>
</comment>
<dbReference type="OrthoDB" id="1113053at2759"/>
<proteinExistence type="predicted"/>
<evidence type="ECO:0000313" key="3">
    <source>
        <dbReference type="Proteomes" id="UP000886595"/>
    </source>
</evidence>
<reference evidence="2 3" key="1">
    <citation type="submission" date="2020-02" db="EMBL/GenBank/DDBJ databases">
        <authorList>
            <person name="Ma Q."/>
            <person name="Huang Y."/>
            <person name="Song X."/>
            <person name="Pei D."/>
        </authorList>
    </citation>
    <scope>NUCLEOTIDE SEQUENCE [LARGE SCALE GENOMIC DNA]</scope>
    <source>
        <strain evidence="2">Sxm20200214</strain>
        <tissue evidence="2">Leaf</tissue>
    </source>
</reference>
<keyword evidence="3" id="KW-1185">Reference proteome</keyword>
<gene>
    <name evidence="2" type="ORF">Bca52824_020712</name>
</gene>
<organism evidence="2 3">
    <name type="scientific">Brassica carinata</name>
    <name type="common">Ethiopian mustard</name>
    <name type="synonym">Abyssinian cabbage</name>
    <dbReference type="NCBI Taxonomy" id="52824"/>
    <lineage>
        <taxon>Eukaryota</taxon>
        <taxon>Viridiplantae</taxon>
        <taxon>Streptophyta</taxon>
        <taxon>Embryophyta</taxon>
        <taxon>Tracheophyta</taxon>
        <taxon>Spermatophyta</taxon>
        <taxon>Magnoliopsida</taxon>
        <taxon>eudicotyledons</taxon>
        <taxon>Gunneridae</taxon>
        <taxon>Pentapetalae</taxon>
        <taxon>rosids</taxon>
        <taxon>malvids</taxon>
        <taxon>Brassicales</taxon>
        <taxon>Brassicaceae</taxon>
        <taxon>Brassiceae</taxon>
        <taxon>Brassica</taxon>
    </lineage>
</organism>
<sequence length="321" mass="35191">MTANFSVGIPTELHLSRSDIIDENLIGRRRTLQSIATPLLKRFLLPQGTDSLHPKGVPHQMCSSGLAPEAVESALEKIKDTMALYIKCADPSESAARMERLRQAEALGVLEKNAANMVRKANCRAHTSERPPEMDIGMPSSQERTPISARLGPLNAESPPSDRVPVSARLGPLPGEPPAPDGLNPSPGNTGSRIPISARLRPMTEEEVLGGTSNYEVPLTKKRKPGRPPGIRKNIPPEGSEPNGISRKRKSIAEKPPTGSKKTGTEAVRPRKVTKNLRNKRATIDKSKLSKNPIWKVLFWVSSKIHNLFIRADAYKWAEKE</sequence>
<dbReference type="EMBL" id="JAAMPC010000004">
    <property type="protein sequence ID" value="KAG2317590.1"/>
    <property type="molecule type" value="Genomic_DNA"/>
</dbReference>
<protein>
    <submittedName>
        <fullName evidence="2">Uncharacterized protein</fullName>
    </submittedName>
</protein>
<dbReference type="Proteomes" id="UP000886595">
    <property type="component" value="Unassembled WGS sequence"/>
</dbReference>
<evidence type="ECO:0000256" key="1">
    <source>
        <dbReference type="SAM" id="MobiDB-lite"/>
    </source>
</evidence>
<name>A0A8X8AZU3_BRACI</name>
<dbReference type="AlphaFoldDB" id="A0A8X8AZU3"/>
<evidence type="ECO:0000313" key="2">
    <source>
        <dbReference type="EMBL" id="KAG2317590.1"/>
    </source>
</evidence>
<feature type="region of interest" description="Disordered" evidence="1">
    <location>
        <begin position="125"/>
        <end position="195"/>
    </location>
</feature>